<evidence type="ECO:0000313" key="12">
    <source>
        <dbReference type="Proteomes" id="UP000717996"/>
    </source>
</evidence>
<dbReference type="OMA" id="IKYAWYE"/>
<dbReference type="InterPro" id="IPR035247">
    <property type="entry name" value="PRMT5_TIM"/>
</dbReference>
<evidence type="ECO:0000313" key="11">
    <source>
        <dbReference type="EMBL" id="KAG1540254.1"/>
    </source>
</evidence>
<evidence type="ECO:0000256" key="3">
    <source>
        <dbReference type="ARBA" id="ARBA00022691"/>
    </source>
</evidence>
<dbReference type="GO" id="GO:0005829">
    <property type="term" value="C:cytosol"/>
    <property type="evidence" value="ECO:0007669"/>
    <property type="project" value="TreeGrafter"/>
</dbReference>
<sequence>MSIPCSIGLLPNKPPTDVGSLIEKADLDGHDFVVVPIANPSFRRVLNENNEMSPEEHAVWKDRPVFDRKDLILNSAEWSGKVLGLFSDWIQLDSPNHNIRTCSELALKQEAEWASHINLTGIIFPVLDKQVHNTARVINSISTTISPQICIRVPLLQKGAVEDNMTWKTWNRLRTLLGHSNTKVGVALELTSELPSDERLLDMWLAEPVRTLIIPAHVFVSNAKGHPVLTKPHQNFVKKLIHKLEPDIIIHPPSVELYPSATDASFSQYIQYLYRHLPEPDEIEKFASGYFDSLQMPLQPLADNLENQTYEIFEKDPIKYQQYERAVYQALLDRVEYQSDVVTTIMVVGAGRGPLVNCCLRAAEHSLRKVHIIALEKNPNAYVTLQNAKANVWGDKVTLVFADMRKWKPKEKCDILVSELLGSFGDNELSPECLDGAQKFLKDDGISIPTSYTASIAPLASSRLYNNVNAYKSLSSFETPYVVMFRQVCSLADPEDLWTFEHPNKKDIPTDENPVNNLHNERYSRADFIIQHDMIMHGIAGYFDCSLYKDITISINPETHSPGMFSWFPIFFPVHQPIQITKESMVSIHFWRLTDQQKVWYEWSVAVNNKEGEETYVSSLHNPGGRSYYVGL</sequence>
<accession>A0A9P6Y5X9</accession>
<dbReference type="InterPro" id="IPR029063">
    <property type="entry name" value="SAM-dependent_MTases_sf"/>
</dbReference>
<dbReference type="PANTHER" id="PTHR10738:SF0">
    <property type="entry name" value="PROTEIN ARGININE N-METHYLTRANSFERASE 5"/>
    <property type="match status" value="1"/>
</dbReference>
<dbReference type="Pfam" id="PF17286">
    <property type="entry name" value="PRMT5_C"/>
    <property type="match status" value="1"/>
</dbReference>
<dbReference type="PROSITE" id="PS51678">
    <property type="entry name" value="SAM_MT_PRMT"/>
    <property type="match status" value="1"/>
</dbReference>
<organism evidence="11 12">
    <name type="scientific">Rhizopus oryzae</name>
    <name type="common">Mucormycosis agent</name>
    <name type="synonym">Rhizopus arrhizus var. delemar</name>
    <dbReference type="NCBI Taxonomy" id="64495"/>
    <lineage>
        <taxon>Eukaryota</taxon>
        <taxon>Fungi</taxon>
        <taxon>Fungi incertae sedis</taxon>
        <taxon>Mucoromycota</taxon>
        <taxon>Mucoromycotina</taxon>
        <taxon>Mucoromycetes</taxon>
        <taxon>Mucorales</taxon>
        <taxon>Mucorineae</taxon>
        <taxon>Rhizopodaceae</taxon>
        <taxon>Rhizopus</taxon>
    </lineage>
</organism>
<dbReference type="GO" id="GO:0006355">
    <property type="term" value="P:regulation of DNA-templated transcription"/>
    <property type="evidence" value="ECO:0007669"/>
    <property type="project" value="TreeGrafter"/>
</dbReference>
<proteinExistence type="inferred from homology"/>
<dbReference type="AlphaFoldDB" id="A0A9P6Y5X9"/>
<feature type="domain" description="PRMT5 TIM barrel" evidence="9">
    <location>
        <begin position="30"/>
        <end position="275"/>
    </location>
</feature>
<feature type="binding site" evidence="6">
    <location>
        <begin position="319"/>
        <end position="320"/>
    </location>
    <ligand>
        <name>S-adenosyl-L-methionine</name>
        <dbReference type="ChEBI" id="CHEBI:59789"/>
    </ligand>
</feature>
<evidence type="ECO:0000259" key="10">
    <source>
        <dbReference type="Pfam" id="PF17286"/>
    </source>
</evidence>
<feature type="active site" description="Proton donor/acceptor" evidence="5">
    <location>
        <position position="428"/>
    </location>
</feature>
<dbReference type="GO" id="GO:0032259">
    <property type="term" value="P:methylation"/>
    <property type="evidence" value="ECO:0007669"/>
    <property type="project" value="UniProtKB-KW"/>
</dbReference>
<evidence type="ECO:0000256" key="1">
    <source>
        <dbReference type="ARBA" id="ARBA00022603"/>
    </source>
</evidence>
<dbReference type="Pfam" id="PF05185">
    <property type="entry name" value="PRMT5"/>
    <property type="match status" value="1"/>
</dbReference>
<dbReference type="InterPro" id="IPR007857">
    <property type="entry name" value="Arg_MeTrfase_PRMT5"/>
</dbReference>
<dbReference type="InterPro" id="IPR025799">
    <property type="entry name" value="Arg_MeTrfase"/>
</dbReference>
<evidence type="ECO:0000256" key="6">
    <source>
        <dbReference type="PIRSR" id="PIRSR015894-2"/>
    </source>
</evidence>
<feature type="active site" description="Proton donor/acceptor" evidence="5">
    <location>
        <position position="419"/>
    </location>
</feature>
<keyword evidence="1 4" id="KW-0489">Methyltransferase</keyword>
<dbReference type="GO" id="GO:0005634">
    <property type="term" value="C:nucleus"/>
    <property type="evidence" value="ECO:0007669"/>
    <property type="project" value="TreeGrafter"/>
</dbReference>
<feature type="domain" description="PRMT5 arginine-N-methyltransferase" evidence="8">
    <location>
        <begin position="283"/>
        <end position="448"/>
    </location>
</feature>
<evidence type="ECO:0000259" key="8">
    <source>
        <dbReference type="Pfam" id="PF05185"/>
    </source>
</evidence>
<comment type="caution">
    <text evidence="11">The sequence shown here is derived from an EMBL/GenBank/DDBJ whole genome shotgun (WGS) entry which is preliminary data.</text>
</comment>
<dbReference type="EMBL" id="JAANIT010001446">
    <property type="protein sequence ID" value="KAG1540254.1"/>
    <property type="molecule type" value="Genomic_DNA"/>
</dbReference>
<dbReference type="Gene3D" id="2.70.160.11">
    <property type="entry name" value="Hnrnp arginine n-methyltransferase1"/>
    <property type="match status" value="1"/>
</dbReference>
<evidence type="ECO:0000256" key="4">
    <source>
        <dbReference type="PIRNR" id="PIRNR015894"/>
    </source>
</evidence>
<dbReference type="OrthoDB" id="1368803at2759"/>
<keyword evidence="3 4" id="KW-0949">S-adenosyl-L-methionine</keyword>
<name>A0A9P6Y5X9_RHIOR</name>
<dbReference type="InterPro" id="IPR035248">
    <property type="entry name" value="PRMT5_C"/>
</dbReference>
<evidence type="ECO:0000256" key="5">
    <source>
        <dbReference type="PIRSR" id="PIRSR015894-1"/>
    </source>
</evidence>
<evidence type="ECO:0000256" key="2">
    <source>
        <dbReference type="ARBA" id="ARBA00022679"/>
    </source>
</evidence>
<evidence type="ECO:0000256" key="7">
    <source>
        <dbReference type="PIRSR" id="PIRSR015894-3"/>
    </source>
</evidence>
<gene>
    <name evidence="11" type="ORF">G6F51_008635</name>
</gene>
<reference evidence="11" key="1">
    <citation type="journal article" date="2020" name="Microb. Genom.">
        <title>Genetic diversity of clinical and environmental Mucorales isolates obtained from an investigation of mucormycosis cases among solid organ transplant recipients.</title>
        <authorList>
            <person name="Nguyen M.H."/>
            <person name="Kaul D."/>
            <person name="Muto C."/>
            <person name="Cheng S.J."/>
            <person name="Richter R.A."/>
            <person name="Bruno V.M."/>
            <person name="Liu G."/>
            <person name="Beyhan S."/>
            <person name="Sundermann A.J."/>
            <person name="Mounaud S."/>
            <person name="Pasculle A.W."/>
            <person name="Nierman W.C."/>
            <person name="Driscoll E."/>
            <person name="Cumbie R."/>
            <person name="Clancy C.J."/>
            <person name="Dupont C.L."/>
        </authorList>
    </citation>
    <scope>NUCLEOTIDE SEQUENCE</scope>
    <source>
        <strain evidence="11">GL16</strain>
    </source>
</reference>
<dbReference type="Proteomes" id="UP000717996">
    <property type="component" value="Unassembled WGS sequence"/>
</dbReference>
<comment type="similarity">
    <text evidence="4">Belongs to the class I-like SAM-binding methyltransferase superfamily.</text>
</comment>
<feature type="binding site" evidence="6">
    <location>
        <begin position="403"/>
        <end position="404"/>
    </location>
    <ligand>
        <name>S-adenosyl-L-methionine</name>
        <dbReference type="ChEBI" id="CHEBI:59789"/>
    </ligand>
</feature>
<dbReference type="PANTHER" id="PTHR10738">
    <property type="entry name" value="PROTEIN ARGININE N-METHYLTRANSFERASE 5"/>
    <property type="match status" value="1"/>
</dbReference>
<keyword evidence="2 4" id="KW-0808">Transferase</keyword>
<dbReference type="SUPFAM" id="SSF53335">
    <property type="entry name" value="S-adenosyl-L-methionine-dependent methyltransferases"/>
    <property type="match status" value="1"/>
</dbReference>
<feature type="site" description="Critical for specifying symmetric addition of methyl groups" evidence="7">
    <location>
        <position position="313"/>
    </location>
</feature>
<protein>
    <recommendedName>
        <fullName evidence="4">Protein arginine N-methyltransferase</fullName>
    </recommendedName>
</protein>
<dbReference type="InterPro" id="IPR035075">
    <property type="entry name" value="PRMT5"/>
</dbReference>
<feature type="domain" description="PRMT5 oligomerisation" evidence="10">
    <location>
        <begin position="451"/>
        <end position="630"/>
    </location>
</feature>
<dbReference type="Pfam" id="PF17285">
    <property type="entry name" value="PRMT5_TIM"/>
    <property type="match status" value="1"/>
</dbReference>
<evidence type="ECO:0000259" key="9">
    <source>
        <dbReference type="Pfam" id="PF17285"/>
    </source>
</evidence>
<dbReference type="PIRSF" id="PIRSF015894">
    <property type="entry name" value="Skb1_MeTrfase"/>
    <property type="match status" value="1"/>
</dbReference>
<dbReference type="Gene3D" id="3.20.20.150">
    <property type="entry name" value="Divalent-metal-dependent TIM barrel enzymes"/>
    <property type="match status" value="1"/>
</dbReference>
<feature type="binding site" evidence="6">
    <location>
        <position position="310"/>
    </location>
    <ligand>
        <name>S-adenosyl-L-methionine</name>
        <dbReference type="ChEBI" id="CHEBI:59789"/>
    </ligand>
</feature>
<feature type="binding site" evidence="6">
    <location>
        <position position="376"/>
    </location>
    <ligand>
        <name>S-adenosyl-L-methionine</name>
        <dbReference type="ChEBI" id="CHEBI:59789"/>
    </ligand>
</feature>
<dbReference type="Gene3D" id="3.40.50.150">
    <property type="entry name" value="Vaccinia Virus protein VP39"/>
    <property type="match status" value="1"/>
</dbReference>
<dbReference type="GO" id="GO:0016274">
    <property type="term" value="F:protein-arginine N-methyltransferase activity"/>
    <property type="evidence" value="ECO:0007669"/>
    <property type="project" value="InterPro"/>
</dbReference>